<dbReference type="InterPro" id="IPR033992">
    <property type="entry name" value="NKR-like_CTLD"/>
</dbReference>
<dbReference type="GO" id="GO:0038023">
    <property type="term" value="F:signaling receptor activity"/>
    <property type="evidence" value="ECO:0007669"/>
    <property type="project" value="TreeGrafter"/>
</dbReference>
<feature type="domain" description="C-type lectin" evidence="6">
    <location>
        <begin position="96"/>
        <end position="205"/>
    </location>
</feature>
<dbReference type="PANTHER" id="PTHR46784:SF1">
    <property type="entry name" value="KILLER CELL LECTIN-LIKE RECEPTOR SUBFAMILY B MEMBER 1"/>
    <property type="match status" value="1"/>
</dbReference>
<dbReference type="GO" id="GO:0005886">
    <property type="term" value="C:plasma membrane"/>
    <property type="evidence" value="ECO:0007669"/>
    <property type="project" value="TreeGrafter"/>
</dbReference>
<gene>
    <name evidence="8" type="primary">LOC129327715</name>
</gene>
<protein>
    <submittedName>
        <fullName evidence="8">Killer cell lectin-like receptor subfamily F member 1</fullName>
    </submittedName>
</protein>
<evidence type="ECO:0000256" key="1">
    <source>
        <dbReference type="ARBA" id="ARBA00004606"/>
    </source>
</evidence>
<reference evidence="8" key="1">
    <citation type="submission" date="2025-08" db="UniProtKB">
        <authorList>
            <consortium name="RefSeq"/>
        </authorList>
    </citation>
    <scope>IDENTIFICATION</scope>
    <source>
        <tissue evidence="8">Blood</tissue>
    </source>
</reference>
<evidence type="ECO:0000256" key="4">
    <source>
        <dbReference type="ARBA" id="ARBA00022989"/>
    </source>
</evidence>
<dbReference type="CDD" id="cd03593">
    <property type="entry name" value="CLECT_NK_receptors_like"/>
    <property type="match status" value="1"/>
</dbReference>
<evidence type="ECO:0000313" key="7">
    <source>
        <dbReference type="Proteomes" id="UP001190640"/>
    </source>
</evidence>
<dbReference type="PROSITE" id="PS50041">
    <property type="entry name" value="C_TYPE_LECTIN_2"/>
    <property type="match status" value="1"/>
</dbReference>
<evidence type="ECO:0000256" key="3">
    <source>
        <dbReference type="ARBA" id="ARBA00022968"/>
    </source>
</evidence>
<dbReference type="GeneID" id="129327715"/>
<dbReference type="InterPro" id="IPR001304">
    <property type="entry name" value="C-type_lectin-like"/>
</dbReference>
<comment type="subcellular location">
    <subcellularLocation>
        <location evidence="1">Membrane</location>
        <topology evidence="1">Single-pass type II membrane protein</topology>
    </subcellularLocation>
</comment>
<keyword evidence="2" id="KW-0430">Lectin</keyword>
<dbReference type="SUPFAM" id="SSF56436">
    <property type="entry name" value="C-type lectin-like"/>
    <property type="match status" value="1"/>
</dbReference>
<dbReference type="GO" id="GO:0030246">
    <property type="term" value="F:carbohydrate binding"/>
    <property type="evidence" value="ECO:0007669"/>
    <property type="project" value="UniProtKB-KW"/>
</dbReference>
<dbReference type="GO" id="GO:0009986">
    <property type="term" value="C:cell surface"/>
    <property type="evidence" value="ECO:0007669"/>
    <property type="project" value="TreeGrafter"/>
</dbReference>
<dbReference type="Gene3D" id="3.10.100.10">
    <property type="entry name" value="Mannose-Binding Protein A, subunit A"/>
    <property type="match status" value="1"/>
</dbReference>
<dbReference type="KEGG" id="emc:129327715"/>
<keyword evidence="5" id="KW-1015">Disulfide bond</keyword>
<evidence type="ECO:0000259" key="6">
    <source>
        <dbReference type="PROSITE" id="PS50041"/>
    </source>
</evidence>
<evidence type="ECO:0000313" key="8">
    <source>
        <dbReference type="RefSeq" id="XP_054832445.1"/>
    </source>
</evidence>
<keyword evidence="4" id="KW-1133">Transmembrane helix</keyword>
<dbReference type="AlphaFoldDB" id="A0AA97KUY9"/>
<keyword evidence="4" id="KW-0812">Transmembrane</keyword>
<dbReference type="Proteomes" id="UP001190640">
    <property type="component" value="Chromosome 4"/>
</dbReference>
<dbReference type="GO" id="GO:0042269">
    <property type="term" value="P:regulation of natural killer cell mediated cytotoxicity"/>
    <property type="evidence" value="ECO:0007669"/>
    <property type="project" value="TreeGrafter"/>
</dbReference>
<dbReference type="PANTHER" id="PTHR46784">
    <property type="entry name" value="KILLER CELL LECTIN-LIKE RECEPTOR SUBFAMILY B MEMBER 1"/>
    <property type="match status" value="1"/>
</dbReference>
<evidence type="ECO:0000256" key="2">
    <source>
        <dbReference type="ARBA" id="ARBA00022734"/>
    </source>
</evidence>
<organism evidence="7 8">
    <name type="scientific">Eublepharis macularius</name>
    <name type="common">Leopard gecko</name>
    <name type="synonym">Cyrtodactylus macularius</name>
    <dbReference type="NCBI Taxonomy" id="481883"/>
    <lineage>
        <taxon>Eukaryota</taxon>
        <taxon>Metazoa</taxon>
        <taxon>Chordata</taxon>
        <taxon>Craniata</taxon>
        <taxon>Vertebrata</taxon>
        <taxon>Euteleostomi</taxon>
        <taxon>Lepidosauria</taxon>
        <taxon>Squamata</taxon>
        <taxon>Bifurcata</taxon>
        <taxon>Gekkota</taxon>
        <taxon>Eublepharidae</taxon>
        <taxon>Eublepharinae</taxon>
        <taxon>Eublepharis</taxon>
    </lineage>
</organism>
<evidence type="ECO:0000256" key="5">
    <source>
        <dbReference type="ARBA" id="ARBA00023157"/>
    </source>
</evidence>
<keyword evidence="3" id="KW-0735">Signal-anchor</keyword>
<proteinExistence type="predicted"/>
<dbReference type="InterPro" id="IPR016186">
    <property type="entry name" value="C-type_lectin-like/link_sf"/>
</dbReference>
<keyword evidence="4" id="KW-0472">Membrane</keyword>
<dbReference type="RefSeq" id="XP_054832445.1">
    <property type="nucleotide sequence ID" value="XM_054976470.1"/>
</dbReference>
<keyword evidence="7" id="KW-1185">Reference proteome</keyword>
<name>A0AA97KUY9_EUBMA</name>
<dbReference type="Pfam" id="PF00059">
    <property type="entry name" value="Lectin_C"/>
    <property type="match status" value="1"/>
</dbReference>
<dbReference type="InterPro" id="IPR016187">
    <property type="entry name" value="CTDL_fold"/>
</dbReference>
<accession>A0AA97KUY9</accession>
<dbReference type="SMART" id="SM00034">
    <property type="entry name" value="CLECT"/>
    <property type="match status" value="1"/>
</dbReference>
<sequence length="211" mass="23888">MYFRATLRKSECGAVSAQEVNGMSLGVRVAETSEIRQSADILMKASISWQPNNGTHNKSSLENFVSHLRKFMCKPRDSKITGNFSCRLCPQNWSLHENKCYWVSKERRTWHKGKEDCTAKLSHMVVIQNQEEVAFIQSITDGAQLLWIGLEATFPEKKWTWIDGSPLDDKLFQDLGPVETNCCGRLNGDQLISEVCSTIAAWICETKALLI</sequence>
<dbReference type="InterPro" id="IPR051527">
    <property type="entry name" value="KLR_subfamily_B"/>
</dbReference>